<dbReference type="FunFam" id="1.10.12.10:FF:000004">
    <property type="entry name" value="Delta3,5-delta2,4-dienoyl-CoA isomerase"/>
    <property type="match status" value="1"/>
</dbReference>
<keyword evidence="14" id="KW-1185">Reference proteome</keyword>
<evidence type="ECO:0000256" key="1">
    <source>
        <dbReference type="ARBA" id="ARBA00004275"/>
    </source>
</evidence>
<protein>
    <recommendedName>
        <fullName evidence="12">Delta(3,5)-Delta(2,4)-dienoyl-CoA isomerase, mitochondrial</fullName>
    </recommendedName>
</protein>
<dbReference type="Gene3D" id="3.90.226.10">
    <property type="entry name" value="2-enoyl-CoA Hydratase, Chain A, domain 1"/>
    <property type="match status" value="1"/>
</dbReference>
<keyword evidence="7" id="KW-0576">Peroxisome</keyword>
<dbReference type="NCBIfam" id="NF004794">
    <property type="entry name" value="PRK06142.1"/>
    <property type="match status" value="1"/>
</dbReference>
<evidence type="ECO:0000256" key="10">
    <source>
        <dbReference type="ARBA" id="ARBA00052809"/>
    </source>
</evidence>
<evidence type="ECO:0000256" key="13">
    <source>
        <dbReference type="RuleBase" id="RU003707"/>
    </source>
</evidence>
<name>A0A914DQG0_9BILA</name>
<evidence type="ECO:0000256" key="11">
    <source>
        <dbReference type="ARBA" id="ARBA00055786"/>
    </source>
</evidence>
<evidence type="ECO:0000256" key="6">
    <source>
        <dbReference type="ARBA" id="ARBA00023098"/>
    </source>
</evidence>
<evidence type="ECO:0000256" key="7">
    <source>
        <dbReference type="ARBA" id="ARBA00023140"/>
    </source>
</evidence>
<accession>A0A914DQG0</accession>
<reference evidence="15" key="1">
    <citation type="submission" date="2022-11" db="UniProtKB">
        <authorList>
            <consortium name="WormBaseParasite"/>
        </authorList>
    </citation>
    <scope>IDENTIFICATION</scope>
</reference>
<dbReference type="Proteomes" id="UP000887540">
    <property type="component" value="Unplaced"/>
</dbReference>
<dbReference type="GO" id="GO:0006631">
    <property type="term" value="P:fatty acid metabolic process"/>
    <property type="evidence" value="ECO:0007669"/>
    <property type="project" value="UniProtKB-KW"/>
</dbReference>
<evidence type="ECO:0000256" key="4">
    <source>
        <dbReference type="ARBA" id="ARBA00022832"/>
    </source>
</evidence>
<dbReference type="AlphaFoldDB" id="A0A914DQG0"/>
<evidence type="ECO:0000256" key="2">
    <source>
        <dbReference type="ARBA" id="ARBA00005005"/>
    </source>
</evidence>
<dbReference type="InterPro" id="IPR045002">
    <property type="entry name" value="Ech1-like"/>
</dbReference>
<dbReference type="PANTHER" id="PTHR43149:SF1">
    <property type="entry name" value="DELTA(3,5)-DELTA(2,4)-DIENOYL-COA ISOMERASE, MITOCHONDRIAL"/>
    <property type="match status" value="1"/>
</dbReference>
<dbReference type="Gene3D" id="1.10.12.10">
    <property type="entry name" value="Lyase 2-enoyl-coa Hydratase, Chain A, domain 2"/>
    <property type="match status" value="1"/>
</dbReference>
<dbReference type="FunFam" id="3.90.226.10:FF:000024">
    <property type="entry name" value="Delta3,5-delta2,4-dienoyl-CoA isomerase"/>
    <property type="match status" value="1"/>
</dbReference>
<dbReference type="CDD" id="cd06558">
    <property type="entry name" value="crotonase-like"/>
    <property type="match status" value="1"/>
</dbReference>
<evidence type="ECO:0000256" key="3">
    <source>
        <dbReference type="ARBA" id="ARBA00005254"/>
    </source>
</evidence>
<proteinExistence type="inferred from homology"/>
<dbReference type="GO" id="GO:0005777">
    <property type="term" value="C:peroxisome"/>
    <property type="evidence" value="ECO:0007669"/>
    <property type="project" value="UniProtKB-SubCell"/>
</dbReference>
<evidence type="ECO:0000313" key="15">
    <source>
        <dbReference type="WBParaSite" id="ACRNAN_scaffold3412.g17139.t1"/>
    </source>
</evidence>
<dbReference type="InterPro" id="IPR018376">
    <property type="entry name" value="Enoyl-CoA_hyd/isom_CS"/>
</dbReference>
<dbReference type="PANTHER" id="PTHR43149">
    <property type="entry name" value="ENOYL-COA HYDRATASE"/>
    <property type="match status" value="1"/>
</dbReference>
<keyword evidence="4" id="KW-0276">Fatty acid metabolism</keyword>
<keyword evidence="8" id="KW-0413">Isomerase</keyword>
<evidence type="ECO:0000256" key="9">
    <source>
        <dbReference type="ARBA" id="ARBA00051408"/>
    </source>
</evidence>
<evidence type="ECO:0000256" key="12">
    <source>
        <dbReference type="ARBA" id="ARBA00071021"/>
    </source>
</evidence>
<sequence length="278" mass="30424">MDKKFTHLIIQKPAPFVANVQLNRPDQRNALNYTLWHEIGEAFNLLSTDPDIRVIILTGNGKSFCAGLDLKESQDLLSIASNDTEDAARRGRKLLEKIKTMQKAFTLIEECPKPVIAAVHGHCVGGGIDVITACDIRYASTDAVFSVKEVDIGLAADTGTLNRLPKIGLSDSWVRELSYTGRLFGAKEALEHGLVSKVFDNQEVLLKSSLELASIMAQKSPVALQGTKVLLNYSRDHSIDESLKFTAAWNMSQLLTDDIGKAAMATISKQGPPKFSKL</sequence>
<dbReference type="PROSITE" id="PS00166">
    <property type="entry name" value="ENOYL_COA_HYDRATASE"/>
    <property type="match status" value="1"/>
</dbReference>
<keyword evidence="5" id="KW-0007">Acetylation</keyword>
<evidence type="ECO:0000256" key="8">
    <source>
        <dbReference type="ARBA" id="ARBA00023235"/>
    </source>
</evidence>
<dbReference type="InterPro" id="IPR014748">
    <property type="entry name" value="Enoyl-CoA_hydra_C"/>
</dbReference>
<comment type="catalytic activity">
    <reaction evidence="9">
        <text>(3E,5Z)-octadienoyl-CoA = (2E,4E)-octadienoyl-CoA</text>
        <dbReference type="Rhea" id="RHEA:45244"/>
        <dbReference type="ChEBI" id="CHEBI:62243"/>
        <dbReference type="ChEBI" id="CHEBI:85108"/>
    </reaction>
</comment>
<dbReference type="GO" id="GO:0005739">
    <property type="term" value="C:mitochondrion"/>
    <property type="evidence" value="ECO:0007669"/>
    <property type="project" value="TreeGrafter"/>
</dbReference>
<comment type="catalytic activity">
    <reaction evidence="10">
        <text>(3E,5Z,8Z,11Z,14Z)-eicosapentaenoyl-CoA = (2E,4E,8Z,11Z,14Z)-eicosapentaenoyl-CoA</text>
        <dbReference type="Rhea" id="RHEA:45224"/>
        <dbReference type="ChEBI" id="CHEBI:85090"/>
        <dbReference type="ChEBI" id="CHEBI:85091"/>
    </reaction>
</comment>
<dbReference type="SUPFAM" id="SSF52096">
    <property type="entry name" value="ClpP/crotonase"/>
    <property type="match status" value="1"/>
</dbReference>
<comment type="function">
    <text evidence="11">Isomerization of 3-trans,5-cis-dienoyl-CoA to 2-trans,4-trans-dienoyl-CoA.</text>
</comment>
<evidence type="ECO:0000256" key="5">
    <source>
        <dbReference type="ARBA" id="ARBA00022990"/>
    </source>
</evidence>
<keyword evidence="6" id="KW-0443">Lipid metabolism</keyword>
<comment type="similarity">
    <text evidence="3 13">Belongs to the enoyl-CoA hydratase/isomerase family.</text>
</comment>
<comment type="subcellular location">
    <subcellularLocation>
        <location evidence="1">Peroxisome</location>
    </subcellularLocation>
</comment>
<dbReference type="InterPro" id="IPR001753">
    <property type="entry name" value="Enoyl-CoA_hydra/iso"/>
</dbReference>
<dbReference type="WBParaSite" id="ACRNAN_scaffold3412.g17139.t1">
    <property type="protein sequence ID" value="ACRNAN_scaffold3412.g17139.t1"/>
    <property type="gene ID" value="ACRNAN_scaffold3412.g17139"/>
</dbReference>
<evidence type="ECO:0000313" key="14">
    <source>
        <dbReference type="Proteomes" id="UP000887540"/>
    </source>
</evidence>
<dbReference type="GO" id="GO:0051750">
    <property type="term" value="F:delta(3,5)-delta(2,4)-dienoyl-CoA isomerase activity"/>
    <property type="evidence" value="ECO:0007669"/>
    <property type="project" value="TreeGrafter"/>
</dbReference>
<dbReference type="InterPro" id="IPR029045">
    <property type="entry name" value="ClpP/crotonase-like_dom_sf"/>
</dbReference>
<organism evidence="14 15">
    <name type="scientific">Acrobeloides nanus</name>
    <dbReference type="NCBI Taxonomy" id="290746"/>
    <lineage>
        <taxon>Eukaryota</taxon>
        <taxon>Metazoa</taxon>
        <taxon>Ecdysozoa</taxon>
        <taxon>Nematoda</taxon>
        <taxon>Chromadorea</taxon>
        <taxon>Rhabditida</taxon>
        <taxon>Tylenchina</taxon>
        <taxon>Cephalobomorpha</taxon>
        <taxon>Cephaloboidea</taxon>
        <taxon>Cephalobidae</taxon>
        <taxon>Acrobeloides</taxon>
    </lineage>
</organism>
<comment type="pathway">
    <text evidence="2">Lipid metabolism; fatty acid beta-oxidation.</text>
</comment>
<dbReference type="Pfam" id="PF00378">
    <property type="entry name" value="ECH_1"/>
    <property type="match status" value="1"/>
</dbReference>